<gene>
    <name evidence="2" type="ORF">PSHT_15476</name>
</gene>
<feature type="region of interest" description="Disordered" evidence="1">
    <location>
        <begin position="61"/>
        <end position="102"/>
    </location>
</feature>
<dbReference type="EMBL" id="PKSM01000397">
    <property type="protein sequence ID" value="POV95828.1"/>
    <property type="molecule type" value="Genomic_DNA"/>
</dbReference>
<sequence>MTSNKPADPLAVIFQQRQYIADNHQNCMIHLLSIKDSTSNAHPRKEDRNVVIVETINSKKRIRSSTPLEEPPTSHTREVKSEDVDIKPNLTGKAGGVENHSVSRLGRGTSSISAIVENHRFSSITDLLGNPMASKFVAFKLLADLFLPVVRDKDYLKFISVLANPDKVTMFIILLHTTPENICKMWLYDQAGI</sequence>
<comment type="caution">
    <text evidence="2">The sequence shown here is derived from an EMBL/GenBank/DDBJ whole genome shotgun (WGS) entry which is preliminary data.</text>
</comment>
<evidence type="ECO:0000256" key="1">
    <source>
        <dbReference type="SAM" id="MobiDB-lite"/>
    </source>
</evidence>
<dbReference type="OrthoDB" id="1937145at2759"/>
<accession>A0A2S4UEW7</accession>
<reference evidence="3" key="2">
    <citation type="journal article" date="2018" name="BMC Genomics">
        <title>Genomic insights into host adaptation between the wheat stripe rust pathogen (Puccinia striiformis f. sp. tritici) and the barley stripe rust pathogen (Puccinia striiformis f. sp. hordei).</title>
        <authorList>
            <person name="Xia C."/>
            <person name="Wang M."/>
            <person name="Yin C."/>
            <person name="Cornejo O.E."/>
            <person name="Hulbert S.H."/>
            <person name="Chen X."/>
        </authorList>
    </citation>
    <scope>NUCLEOTIDE SEQUENCE [LARGE SCALE GENOMIC DNA]</scope>
    <source>
        <strain evidence="3">93TX-2</strain>
    </source>
</reference>
<proteinExistence type="predicted"/>
<name>A0A2S4UEW7_9BASI</name>
<feature type="compositionally biased region" description="Basic and acidic residues" evidence="1">
    <location>
        <begin position="75"/>
        <end position="86"/>
    </location>
</feature>
<organism evidence="2 3">
    <name type="scientific">Puccinia striiformis</name>
    <dbReference type="NCBI Taxonomy" id="27350"/>
    <lineage>
        <taxon>Eukaryota</taxon>
        <taxon>Fungi</taxon>
        <taxon>Dikarya</taxon>
        <taxon>Basidiomycota</taxon>
        <taxon>Pucciniomycotina</taxon>
        <taxon>Pucciniomycetes</taxon>
        <taxon>Pucciniales</taxon>
        <taxon>Pucciniaceae</taxon>
        <taxon>Puccinia</taxon>
    </lineage>
</organism>
<keyword evidence="3" id="KW-1185">Reference proteome</keyword>
<reference evidence="3" key="3">
    <citation type="journal article" date="2018" name="Mol. Plant Microbe Interact.">
        <title>Genome sequence resources for the wheat stripe rust pathogen (Puccinia striiformis f. sp. tritici) and the barley stripe rust pathogen (Puccinia striiformis f. sp. hordei).</title>
        <authorList>
            <person name="Xia C."/>
            <person name="Wang M."/>
            <person name="Yin C."/>
            <person name="Cornejo O.E."/>
            <person name="Hulbert S.H."/>
            <person name="Chen X."/>
        </authorList>
    </citation>
    <scope>NUCLEOTIDE SEQUENCE [LARGE SCALE GENOMIC DNA]</scope>
    <source>
        <strain evidence="3">93TX-2</strain>
    </source>
</reference>
<dbReference type="VEuPathDB" id="FungiDB:PSTT_16158"/>
<dbReference type="VEuPathDB" id="FungiDB:PSHT_15476"/>
<evidence type="ECO:0000313" key="2">
    <source>
        <dbReference type="EMBL" id="POV95828.1"/>
    </source>
</evidence>
<dbReference type="Proteomes" id="UP000238274">
    <property type="component" value="Unassembled WGS sequence"/>
</dbReference>
<evidence type="ECO:0000313" key="3">
    <source>
        <dbReference type="Proteomes" id="UP000238274"/>
    </source>
</evidence>
<protein>
    <submittedName>
        <fullName evidence="2">Uncharacterized protein</fullName>
    </submittedName>
</protein>
<reference evidence="2 3" key="1">
    <citation type="submission" date="2017-12" db="EMBL/GenBank/DDBJ databases">
        <title>Gene loss provides genomic basis for host adaptation in cereal stripe rust fungi.</title>
        <authorList>
            <person name="Xia C."/>
        </authorList>
    </citation>
    <scope>NUCLEOTIDE SEQUENCE [LARGE SCALE GENOMIC DNA]</scope>
    <source>
        <strain evidence="2 3">93TX-2</strain>
    </source>
</reference>
<dbReference type="AlphaFoldDB" id="A0A2S4UEW7"/>